<evidence type="ECO:0000313" key="2">
    <source>
        <dbReference type="Proteomes" id="UP000315540"/>
    </source>
</evidence>
<organism evidence="1 2">
    <name type="scientific">Aquimarina algicola</name>
    <dbReference type="NCBI Taxonomy" id="2589995"/>
    <lineage>
        <taxon>Bacteria</taxon>
        <taxon>Pseudomonadati</taxon>
        <taxon>Bacteroidota</taxon>
        <taxon>Flavobacteriia</taxon>
        <taxon>Flavobacteriales</taxon>
        <taxon>Flavobacteriaceae</taxon>
        <taxon>Aquimarina</taxon>
    </lineage>
</organism>
<evidence type="ECO:0000313" key="1">
    <source>
        <dbReference type="EMBL" id="TPN89021.1"/>
    </source>
</evidence>
<name>A0A504JQF0_9FLAO</name>
<keyword evidence="2" id="KW-1185">Reference proteome</keyword>
<dbReference type="EMBL" id="VFWZ01000001">
    <property type="protein sequence ID" value="TPN89021.1"/>
    <property type="molecule type" value="Genomic_DNA"/>
</dbReference>
<comment type="caution">
    <text evidence="1">The sequence shown here is derived from an EMBL/GenBank/DDBJ whole genome shotgun (WGS) entry which is preliminary data.</text>
</comment>
<dbReference type="AlphaFoldDB" id="A0A504JQF0"/>
<dbReference type="Proteomes" id="UP000315540">
    <property type="component" value="Unassembled WGS sequence"/>
</dbReference>
<protein>
    <submittedName>
        <fullName evidence="1">Uncharacterized protein</fullName>
    </submittedName>
</protein>
<accession>A0A504JQF0</accession>
<dbReference type="RefSeq" id="WP_140589175.1">
    <property type="nucleotide sequence ID" value="NZ_VFWZ01000001.1"/>
</dbReference>
<gene>
    <name evidence="1" type="ORF">FHK87_02040</name>
</gene>
<proteinExistence type="predicted"/>
<dbReference type="OrthoDB" id="1163336at2"/>
<sequence length="84" mass="10326">MYKITPDQEFNNRSLDSKYHEMWNRGKHILTINDRNRDFYYCFFSIDNLFYVKAVYNKVNEKIIAIKSFTDTSELLFYLREDFS</sequence>
<reference evidence="1 2" key="1">
    <citation type="submission" date="2019-06" db="EMBL/GenBank/DDBJ databases">
        <authorList>
            <person name="Meng X."/>
        </authorList>
    </citation>
    <scope>NUCLEOTIDE SEQUENCE [LARGE SCALE GENOMIC DNA]</scope>
    <source>
        <strain evidence="1 2">M625</strain>
    </source>
</reference>